<accession>A0A812SEK6</accession>
<dbReference type="Proteomes" id="UP000649617">
    <property type="component" value="Unassembled WGS sequence"/>
</dbReference>
<comment type="caution">
    <text evidence="1">The sequence shown here is derived from an EMBL/GenBank/DDBJ whole genome shotgun (WGS) entry which is preliminary data.</text>
</comment>
<dbReference type="AlphaFoldDB" id="A0A812SEK6"/>
<keyword evidence="2" id="KW-1185">Reference proteome</keyword>
<organism evidence="1 2">
    <name type="scientific">Symbiodinium pilosum</name>
    <name type="common">Dinoflagellate</name>
    <dbReference type="NCBI Taxonomy" id="2952"/>
    <lineage>
        <taxon>Eukaryota</taxon>
        <taxon>Sar</taxon>
        <taxon>Alveolata</taxon>
        <taxon>Dinophyceae</taxon>
        <taxon>Suessiales</taxon>
        <taxon>Symbiodiniaceae</taxon>
        <taxon>Symbiodinium</taxon>
    </lineage>
</organism>
<proteinExistence type="predicted"/>
<name>A0A812SEK6_SYMPI</name>
<evidence type="ECO:0000313" key="1">
    <source>
        <dbReference type="EMBL" id="CAE7470729.1"/>
    </source>
</evidence>
<evidence type="ECO:0000313" key="2">
    <source>
        <dbReference type="Proteomes" id="UP000649617"/>
    </source>
</evidence>
<sequence length="127" mass="13949">MDLAYTLSGSLAICDRRSWQEDLLAQYIKTFCDISGSSYSLEQLKDEYRKALTWPLVWAAVTFADVEGTVDHCAGVMLDASASAEDIAKRNKAREVARDFVTEGAARYVQAALDEGSIPCVQGAMCR</sequence>
<dbReference type="InterPro" id="IPR012877">
    <property type="entry name" value="Dhs-27"/>
</dbReference>
<reference evidence="1" key="1">
    <citation type="submission" date="2021-02" db="EMBL/GenBank/DDBJ databases">
        <authorList>
            <person name="Dougan E. K."/>
            <person name="Rhodes N."/>
            <person name="Thang M."/>
            <person name="Chan C."/>
        </authorList>
    </citation>
    <scope>NUCLEOTIDE SEQUENCE</scope>
</reference>
<dbReference type="OrthoDB" id="191037at2759"/>
<dbReference type="EMBL" id="CAJNIZ010023669">
    <property type="protein sequence ID" value="CAE7470729.1"/>
    <property type="molecule type" value="Genomic_DNA"/>
</dbReference>
<gene>
    <name evidence="1" type="primary">Ank3</name>
    <name evidence="1" type="ORF">SPIL2461_LOCUS11918</name>
</gene>
<dbReference type="Pfam" id="PF07914">
    <property type="entry name" value="DUF1679"/>
    <property type="match status" value="1"/>
</dbReference>
<protein>
    <submittedName>
        <fullName evidence="1">Ank3 protein</fullName>
    </submittedName>
</protein>